<keyword evidence="3" id="KW-1185">Reference proteome</keyword>
<evidence type="ECO:0000313" key="2">
    <source>
        <dbReference type="EMBL" id="CAK0885715.1"/>
    </source>
</evidence>
<organism evidence="2 3">
    <name type="scientific">Prorocentrum cordatum</name>
    <dbReference type="NCBI Taxonomy" id="2364126"/>
    <lineage>
        <taxon>Eukaryota</taxon>
        <taxon>Sar</taxon>
        <taxon>Alveolata</taxon>
        <taxon>Dinophyceae</taxon>
        <taxon>Prorocentrales</taxon>
        <taxon>Prorocentraceae</taxon>
        <taxon>Prorocentrum</taxon>
    </lineage>
</organism>
<name>A0ABN9WGZ1_9DINO</name>
<proteinExistence type="predicted"/>
<gene>
    <name evidence="2" type="ORF">PCOR1329_LOCUS67249</name>
</gene>
<accession>A0ABN9WGZ1</accession>
<dbReference type="Proteomes" id="UP001189429">
    <property type="component" value="Unassembled WGS sequence"/>
</dbReference>
<feature type="region of interest" description="Disordered" evidence="1">
    <location>
        <begin position="254"/>
        <end position="283"/>
    </location>
</feature>
<feature type="non-terminal residue" evidence="2">
    <location>
        <position position="657"/>
    </location>
</feature>
<reference evidence="2" key="1">
    <citation type="submission" date="2023-10" db="EMBL/GenBank/DDBJ databases">
        <authorList>
            <person name="Chen Y."/>
            <person name="Shah S."/>
            <person name="Dougan E. K."/>
            <person name="Thang M."/>
            <person name="Chan C."/>
        </authorList>
    </citation>
    <scope>NUCLEOTIDE SEQUENCE [LARGE SCALE GENOMIC DNA]</scope>
</reference>
<protein>
    <submittedName>
        <fullName evidence="2">Uncharacterized protein</fullName>
    </submittedName>
</protein>
<evidence type="ECO:0000256" key="1">
    <source>
        <dbReference type="SAM" id="MobiDB-lite"/>
    </source>
</evidence>
<sequence>MRSEYTNEWVTHIAGKWDASVAGNSTLKEALVRSFADEVLEWAPMQVYTVTALWDAAEFYDTLEPALILEERLRLGIPARTLHLEMLSHLSTRLIRERSAYAEPIATDRSICAGARRGIDFGRVALYAVLEKVSTKYEQVYVRSWVHDVTTRMKGSRREVVRQLANAGVDFAAGVKKARLTMSTKSALIGNDMDVAKEVALKLHSRNITAKVKSQVEIAKGDPAFGAAFALLRRAMVNTLLNLAWDPKGPRHWVSDAGEEFGGGSDPTGLDSDVDISDRKQAPSDAIERRQWSAAANHYAGKGLEDGADLRSARALIRKFKAKGDYDKVGAQLALFIGAVWPRQRVADLGIEVSMHPSEDGQGPSEWLLAAGGASGGEHTADPRLRRIARGWVILQTTELNKPMFVAGARGALAGWRQSVNRGELTALKELLAAASGYQKIRYTADSAYVMRGVRELIKGKELDLVKTESHISAKDAVDAGVDPIDFIGNVLADDFVDGIIERVQVPRAQARTLGFAEGIAALVRSRGLATLQAAIEVEPSAGPSQKERREANIQKRRREKLLAETKHVITYDVDGKHYGCSRCGGRVPILKAAAWLAEECMPVERSKASMHGATSSKAQIGHQKIHASHHSVYHDELCLHYCKRCGCIARESMRDL</sequence>
<comment type="caution">
    <text evidence="2">The sequence shown here is derived from an EMBL/GenBank/DDBJ whole genome shotgun (WGS) entry which is preliminary data.</text>
</comment>
<evidence type="ECO:0000313" key="3">
    <source>
        <dbReference type="Proteomes" id="UP001189429"/>
    </source>
</evidence>
<dbReference type="EMBL" id="CAUYUJ010018707">
    <property type="protein sequence ID" value="CAK0885715.1"/>
    <property type="molecule type" value="Genomic_DNA"/>
</dbReference>